<evidence type="ECO:0000313" key="1">
    <source>
        <dbReference type="EMBL" id="KAG2398302.1"/>
    </source>
</evidence>
<comment type="caution">
    <text evidence="1">The sequence shown here is derived from an EMBL/GenBank/DDBJ whole genome shotgun (WGS) entry which is preliminary data.</text>
</comment>
<dbReference type="EMBL" id="JABFOF010000005">
    <property type="protein sequence ID" value="KAG2398302.1"/>
    <property type="molecule type" value="Genomic_DNA"/>
</dbReference>
<reference evidence="1 2" key="1">
    <citation type="submission" date="2020-05" db="EMBL/GenBank/DDBJ databases">
        <title>Vigna angularis (adzuki bean) Var. LongXiaoDou No. 4 denovo assembly.</title>
        <authorList>
            <person name="Xiang H."/>
        </authorList>
    </citation>
    <scope>NUCLEOTIDE SEQUENCE [LARGE SCALE GENOMIC DNA]</scope>
    <source>
        <tissue evidence="1">Leaf</tissue>
    </source>
</reference>
<proteinExistence type="predicted"/>
<dbReference type="Proteomes" id="UP000743370">
    <property type="component" value="Unassembled WGS sequence"/>
</dbReference>
<name>A0A8T0KH65_PHAAN</name>
<evidence type="ECO:0000313" key="2">
    <source>
        <dbReference type="Proteomes" id="UP000743370"/>
    </source>
</evidence>
<sequence>METVVGLWQGVGICRKGLAPPPAPHRIIAERRTSVVVSASKSLNWVGLLFYLTYRKAVKAVEGRELLNVRGVRALERTKRTEICLNDGNVLIAKDLGSRHVPPAEREEG</sequence>
<organism evidence="1 2">
    <name type="scientific">Phaseolus angularis</name>
    <name type="common">Azuki bean</name>
    <name type="synonym">Vigna angularis</name>
    <dbReference type="NCBI Taxonomy" id="3914"/>
    <lineage>
        <taxon>Eukaryota</taxon>
        <taxon>Viridiplantae</taxon>
        <taxon>Streptophyta</taxon>
        <taxon>Embryophyta</taxon>
        <taxon>Tracheophyta</taxon>
        <taxon>Spermatophyta</taxon>
        <taxon>Magnoliopsida</taxon>
        <taxon>eudicotyledons</taxon>
        <taxon>Gunneridae</taxon>
        <taxon>Pentapetalae</taxon>
        <taxon>rosids</taxon>
        <taxon>fabids</taxon>
        <taxon>Fabales</taxon>
        <taxon>Fabaceae</taxon>
        <taxon>Papilionoideae</taxon>
        <taxon>50 kb inversion clade</taxon>
        <taxon>NPAAA clade</taxon>
        <taxon>indigoferoid/millettioid clade</taxon>
        <taxon>Phaseoleae</taxon>
        <taxon>Vigna</taxon>
    </lineage>
</organism>
<protein>
    <submittedName>
        <fullName evidence="1">Uncharacterized protein</fullName>
    </submittedName>
</protein>
<dbReference type="AlphaFoldDB" id="A0A8T0KH65"/>
<gene>
    <name evidence="1" type="ORF">HKW66_Vig0134620</name>
</gene>
<accession>A0A8T0KH65</accession>